<evidence type="ECO:0000313" key="5">
    <source>
        <dbReference type="EMBL" id="GMR42974.1"/>
    </source>
</evidence>
<evidence type="ECO:0008006" key="7">
    <source>
        <dbReference type="Google" id="ProtNLM"/>
    </source>
</evidence>
<dbReference type="SUPFAM" id="SSF54695">
    <property type="entry name" value="POZ domain"/>
    <property type="match status" value="1"/>
</dbReference>
<dbReference type="PANTHER" id="PTHR11165">
    <property type="entry name" value="SKP1"/>
    <property type="match status" value="1"/>
</dbReference>
<dbReference type="InterPro" id="IPR001232">
    <property type="entry name" value="SKP1-like"/>
</dbReference>
<dbReference type="InterPro" id="IPR016073">
    <property type="entry name" value="Skp1_comp_POZ"/>
</dbReference>
<dbReference type="InterPro" id="IPR011333">
    <property type="entry name" value="SKP1/BTB/POZ_sf"/>
</dbReference>
<feature type="domain" description="SKP1 component dimerisation" evidence="3">
    <location>
        <begin position="118"/>
        <end position="165"/>
    </location>
</feature>
<evidence type="ECO:0000313" key="6">
    <source>
        <dbReference type="Proteomes" id="UP001328107"/>
    </source>
</evidence>
<dbReference type="AlphaFoldDB" id="A0AAN4ZPC0"/>
<dbReference type="InterPro" id="IPR016897">
    <property type="entry name" value="SKP1"/>
</dbReference>
<dbReference type="Proteomes" id="UP001328107">
    <property type="component" value="Unassembled WGS sequence"/>
</dbReference>
<feature type="non-terminal residue" evidence="5">
    <location>
        <position position="167"/>
    </location>
</feature>
<evidence type="ECO:0000256" key="1">
    <source>
        <dbReference type="ARBA" id="ARBA00009993"/>
    </source>
</evidence>
<proteinExistence type="inferred from homology"/>
<accession>A0AAN4ZPC0</accession>
<gene>
    <name evidence="5" type="ORF">PMAYCL1PPCAC_13169</name>
</gene>
<dbReference type="CDD" id="cd18322">
    <property type="entry name" value="BTB_POZ_SKP1"/>
    <property type="match status" value="1"/>
</dbReference>
<keyword evidence="2" id="KW-0833">Ubl conjugation pathway</keyword>
<feature type="domain" description="SKP1 component POZ" evidence="4">
    <location>
        <begin position="2"/>
        <end position="70"/>
    </location>
</feature>
<comment type="similarity">
    <text evidence="1">Belongs to the SKP1 family.</text>
</comment>
<evidence type="ECO:0000259" key="4">
    <source>
        <dbReference type="Pfam" id="PF03931"/>
    </source>
</evidence>
<feature type="non-terminal residue" evidence="5">
    <location>
        <position position="1"/>
    </location>
</feature>
<dbReference type="SUPFAM" id="SSF81382">
    <property type="entry name" value="Skp1 dimerisation domain-like"/>
    <property type="match status" value="1"/>
</dbReference>
<evidence type="ECO:0000259" key="3">
    <source>
        <dbReference type="Pfam" id="PF01466"/>
    </source>
</evidence>
<dbReference type="SMART" id="SM00512">
    <property type="entry name" value="Skp1"/>
    <property type="match status" value="1"/>
</dbReference>
<protein>
    <recommendedName>
        <fullName evidence="7">Skp1-related protein</fullName>
    </recommendedName>
</protein>
<dbReference type="Pfam" id="PF03931">
    <property type="entry name" value="Skp1_POZ"/>
    <property type="match status" value="1"/>
</dbReference>
<name>A0AAN4ZPC0_9BILA</name>
<dbReference type="PIRSF" id="PIRSF028729">
    <property type="entry name" value="E3_ubiquit_lig_SCF_Skp"/>
    <property type="match status" value="1"/>
</dbReference>
<dbReference type="InterPro" id="IPR036296">
    <property type="entry name" value="SKP1-like_dim_sf"/>
</dbReference>
<comment type="caution">
    <text evidence="5">The sequence shown here is derived from an EMBL/GenBank/DDBJ whole genome shotgun (WGS) entry which is preliminary data.</text>
</comment>
<dbReference type="Gene3D" id="3.30.710.10">
    <property type="entry name" value="Potassium Channel Kv1.1, Chain A"/>
    <property type="match status" value="1"/>
</dbReference>
<dbReference type="EMBL" id="BTRK01000003">
    <property type="protein sequence ID" value="GMR42974.1"/>
    <property type="molecule type" value="Genomic_DNA"/>
</dbReference>
<keyword evidence="6" id="KW-1185">Reference proteome</keyword>
<dbReference type="Pfam" id="PF01466">
    <property type="entry name" value="Skp1"/>
    <property type="match status" value="1"/>
</dbReference>
<dbReference type="FunFam" id="3.30.710.10:FF:000026">
    <property type="entry name" value="E3 ubiquitin ligase complex SCF subunit"/>
    <property type="match status" value="1"/>
</dbReference>
<dbReference type="InterPro" id="IPR016072">
    <property type="entry name" value="Skp1_comp_dimer"/>
</dbReference>
<organism evidence="5 6">
    <name type="scientific">Pristionchus mayeri</name>
    <dbReference type="NCBI Taxonomy" id="1317129"/>
    <lineage>
        <taxon>Eukaryota</taxon>
        <taxon>Metazoa</taxon>
        <taxon>Ecdysozoa</taxon>
        <taxon>Nematoda</taxon>
        <taxon>Chromadorea</taxon>
        <taxon>Rhabditida</taxon>
        <taxon>Rhabditina</taxon>
        <taxon>Diplogasteromorpha</taxon>
        <taxon>Diplogasteroidea</taxon>
        <taxon>Neodiplogasteridae</taxon>
        <taxon>Pristionchus</taxon>
    </lineage>
</organism>
<dbReference type="GO" id="GO:0006511">
    <property type="term" value="P:ubiquitin-dependent protein catabolic process"/>
    <property type="evidence" value="ECO:0007669"/>
    <property type="project" value="InterPro"/>
</dbReference>
<reference evidence="6" key="1">
    <citation type="submission" date="2022-10" db="EMBL/GenBank/DDBJ databases">
        <title>Genome assembly of Pristionchus species.</title>
        <authorList>
            <person name="Yoshida K."/>
            <person name="Sommer R.J."/>
        </authorList>
    </citation>
    <scope>NUCLEOTIDE SEQUENCE [LARGE SCALE GENOMIC DNA]</scope>
    <source>
        <strain evidence="6">RS5460</strain>
    </source>
</reference>
<sequence length="167" mass="19184">PNVKLVTSDNEEFVVDFRIAKMSVTVSRLMEAMNMSETDDASLLSNSIPLPNVTKAVMARVIEWCEKHKNDEPKEEKENDKRGRTTHVVSDWDKEFLKNDEFGRLCQLMGAANYLEIKGLFNDISQTIANMIHGKKSDEIAEMFNIHCDLTEAEKKEIRKKTAWCED</sequence>
<evidence type="ECO:0000256" key="2">
    <source>
        <dbReference type="ARBA" id="ARBA00022786"/>
    </source>
</evidence>